<sequence length="24" mass="2590">MTSSVIPRGPETPQRSSLGRMSQS</sequence>
<feature type="region of interest" description="Disordered" evidence="1">
    <location>
        <begin position="1"/>
        <end position="24"/>
    </location>
</feature>
<dbReference type="EMBL" id="GBXM01031656">
    <property type="protein sequence ID" value="JAH76921.1"/>
    <property type="molecule type" value="Transcribed_RNA"/>
</dbReference>
<dbReference type="AlphaFoldDB" id="A0A0E9VFZ5"/>
<evidence type="ECO:0000313" key="2">
    <source>
        <dbReference type="EMBL" id="JAH76921.1"/>
    </source>
</evidence>
<feature type="compositionally biased region" description="Polar residues" evidence="1">
    <location>
        <begin position="13"/>
        <end position="24"/>
    </location>
</feature>
<accession>A0A0E9VFZ5</accession>
<protein>
    <submittedName>
        <fullName evidence="2">Uncharacterized protein</fullName>
    </submittedName>
</protein>
<organism evidence="2">
    <name type="scientific">Anguilla anguilla</name>
    <name type="common">European freshwater eel</name>
    <name type="synonym">Muraena anguilla</name>
    <dbReference type="NCBI Taxonomy" id="7936"/>
    <lineage>
        <taxon>Eukaryota</taxon>
        <taxon>Metazoa</taxon>
        <taxon>Chordata</taxon>
        <taxon>Craniata</taxon>
        <taxon>Vertebrata</taxon>
        <taxon>Euteleostomi</taxon>
        <taxon>Actinopterygii</taxon>
        <taxon>Neopterygii</taxon>
        <taxon>Teleostei</taxon>
        <taxon>Anguilliformes</taxon>
        <taxon>Anguillidae</taxon>
        <taxon>Anguilla</taxon>
    </lineage>
</organism>
<reference evidence="2" key="2">
    <citation type="journal article" date="2015" name="Fish Shellfish Immunol.">
        <title>Early steps in the European eel (Anguilla anguilla)-Vibrio vulnificus interaction in the gills: Role of the RtxA13 toxin.</title>
        <authorList>
            <person name="Callol A."/>
            <person name="Pajuelo D."/>
            <person name="Ebbesson L."/>
            <person name="Teles M."/>
            <person name="MacKenzie S."/>
            <person name="Amaro C."/>
        </authorList>
    </citation>
    <scope>NUCLEOTIDE SEQUENCE</scope>
</reference>
<name>A0A0E9VFZ5_ANGAN</name>
<evidence type="ECO:0000256" key="1">
    <source>
        <dbReference type="SAM" id="MobiDB-lite"/>
    </source>
</evidence>
<reference evidence="2" key="1">
    <citation type="submission" date="2014-11" db="EMBL/GenBank/DDBJ databases">
        <authorList>
            <person name="Amaro Gonzalez C."/>
        </authorList>
    </citation>
    <scope>NUCLEOTIDE SEQUENCE</scope>
</reference>
<proteinExistence type="predicted"/>